<evidence type="ECO:0008006" key="3">
    <source>
        <dbReference type="Google" id="ProtNLM"/>
    </source>
</evidence>
<accession>A0A8C0E3V8</accession>
<reference evidence="2" key="1">
    <citation type="submission" date="2023-09" db="UniProtKB">
        <authorList>
            <consortium name="Ensembl"/>
        </authorList>
    </citation>
    <scope>IDENTIFICATION</scope>
</reference>
<proteinExistence type="predicted"/>
<feature type="chain" id="PRO_5034435087" description="Secreted protein" evidence="1">
    <location>
        <begin position="20"/>
        <end position="67"/>
    </location>
</feature>
<organism evidence="2">
    <name type="scientific">Balaenoptera musculus</name>
    <name type="common">Blue whale</name>
    <dbReference type="NCBI Taxonomy" id="9771"/>
    <lineage>
        <taxon>Eukaryota</taxon>
        <taxon>Metazoa</taxon>
        <taxon>Chordata</taxon>
        <taxon>Craniata</taxon>
        <taxon>Vertebrata</taxon>
        <taxon>Euteleostomi</taxon>
        <taxon>Mammalia</taxon>
        <taxon>Eutheria</taxon>
        <taxon>Laurasiatheria</taxon>
        <taxon>Artiodactyla</taxon>
        <taxon>Whippomorpha</taxon>
        <taxon>Cetacea</taxon>
        <taxon>Mysticeti</taxon>
        <taxon>Balaenopteridae</taxon>
        <taxon>Balaenoptera</taxon>
    </lineage>
</organism>
<evidence type="ECO:0000313" key="2">
    <source>
        <dbReference type="Ensembl" id="ENSBMSP00010029267.1"/>
    </source>
</evidence>
<sequence>MSALEQLCSLPFLLVCSAALKKSAQLYVQWSGKSQVRISRLQHGCTEAEAAMVGTEWRVAPANCVIS</sequence>
<feature type="signal peptide" evidence="1">
    <location>
        <begin position="1"/>
        <end position="19"/>
    </location>
</feature>
<dbReference type="GeneTree" id="ENSGT00910000147901"/>
<keyword evidence="1" id="KW-0732">Signal</keyword>
<evidence type="ECO:0000256" key="1">
    <source>
        <dbReference type="SAM" id="SignalP"/>
    </source>
</evidence>
<name>A0A8C0E3V8_BALMU</name>
<protein>
    <recommendedName>
        <fullName evidence="3">Secreted protein</fullName>
    </recommendedName>
</protein>
<dbReference type="Ensembl" id="ENSBMST00010032218.1">
    <property type="protein sequence ID" value="ENSBMSP00010029267.1"/>
    <property type="gene ID" value="ENSBMSG00010021224.1"/>
</dbReference>
<dbReference type="AlphaFoldDB" id="A0A8C0E3V8"/>